<organism evidence="1">
    <name type="scientific">Brassica cretica</name>
    <name type="common">Mustard</name>
    <dbReference type="NCBI Taxonomy" id="69181"/>
    <lineage>
        <taxon>Eukaryota</taxon>
        <taxon>Viridiplantae</taxon>
        <taxon>Streptophyta</taxon>
        <taxon>Embryophyta</taxon>
        <taxon>Tracheophyta</taxon>
        <taxon>Spermatophyta</taxon>
        <taxon>Magnoliopsida</taxon>
        <taxon>eudicotyledons</taxon>
        <taxon>Gunneridae</taxon>
        <taxon>Pentapetalae</taxon>
        <taxon>rosids</taxon>
        <taxon>malvids</taxon>
        <taxon>Brassicales</taxon>
        <taxon>Brassicaceae</taxon>
        <taxon>Brassiceae</taxon>
        <taxon>Brassica</taxon>
    </lineage>
</organism>
<proteinExistence type="predicted"/>
<name>A0A8S9K0J2_BRACR</name>
<accession>A0A8S9K0J2</accession>
<dbReference type="EMBL" id="QGKY02000190">
    <property type="protein sequence ID" value="KAF2587885.1"/>
    <property type="molecule type" value="Genomic_DNA"/>
</dbReference>
<comment type="caution">
    <text evidence="1">The sequence shown here is derived from an EMBL/GenBank/DDBJ whole genome shotgun (WGS) entry which is preliminary data.</text>
</comment>
<reference evidence="1" key="1">
    <citation type="submission" date="2019-12" db="EMBL/GenBank/DDBJ databases">
        <title>Genome sequencing and annotation of Brassica cretica.</title>
        <authorList>
            <person name="Studholme D.J."/>
            <person name="Sarris P.F."/>
        </authorList>
    </citation>
    <scope>NUCLEOTIDE SEQUENCE</scope>
    <source>
        <strain evidence="1">PFS-102/07</strain>
        <tissue evidence="1">Leaf</tissue>
    </source>
</reference>
<protein>
    <submittedName>
        <fullName evidence="1">Uncharacterized protein</fullName>
    </submittedName>
</protein>
<sequence length="263" mass="30261">MKEKWRRGDEAMRDFTGTWFNKRKEDMETCSQQVPTYNIISPNTSKVKLNDYNKALSGRQPTIKRLPLVSTDETLSTSIDMIAPASTDINILTSVDIHSGLEPKLTSNTKLDTTACLVAWYTWDRILQTILEDPMYVMFSFLGLSEENPQPVDVLYLSLVAALGMVVDRCWSSRVDRRLSLSVDRAAQTRQMFKYGWRPFHQVMSLLLKSGLSASREEAVKEMKDCPSTVHPCHRSMVIPDYRPSIYYYRLKPRNNHKLPECP</sequence>
<gene>
    <name evidence="1" type="ORF">F2Q70_00038884</name>
</gene>
<evidence type="ECO:0000313" key="1">
    <source>
        <dbReference type="EMBL" id="KAF2587885.1"/>
    </source>
</evidence>
<dbReference type="AlphaFoldDB" id="A0A8S9K0J2"/>